<dbReference type="Proteomes" id="UP000824201">
    <property type="component" value="Unassembled WGS sequence"/>
</dbReference>
<comment type="caution">
    <text evidence="1">The sequence shown here is derived from an EMBL/GenBank/DDBJ whole genome shotgun (WGS) entry which is preliminary data.</text>
</comment>
<name>A0A9D1EEX7_9FIRM</name>
<dbReference type="AlphaFoldDB" id="A0A9D1EEX7"/>
<organism evidence="1 2">
    <name type="scientific">Candidatus Fimimorpha faecalis</name>
    <dbReference type="NCBI Taxonomy" id="2840824"/>
    <lineage>
        <taxon>Bacteria</taxon>
        <taxon>Bacillati</taxon>
        <taxon>Bacillota</taxon>
        <taxon>Clostridia</taxon>
        <taxon>Eubacteriales</taxon>
        <taxon>Candidatus Fimimorpha</taxon>
    </lineage>
</organism>
<evidence type="ECO:0000313" key="2">
    <source>
        <dbReference type="Proteomes" id="UP000824201"/>
    </source>
</evidence>
<evidence type="ECO:0000313" key="1">
    <source>
        <dbReference type="EMBL" id="HIR89166.1"/>
    </source>
</evidence>
<sequence>MFFHKKKQEITGSYDRTKKIPVIRSSICTGEKVAGFKDIATGKFEDLLCIRTDKDLELFLKSYGIKEEEIKKEY</sequence>
<protein>
    <submittedName>
        <fullName evidence="1">Aspartate dehydrogenase</fullName>
    </submittedName>
</protein>
<dbReference type="EMBL" id="DVHN01000123">
    <property type="protein sequence ID" value="HIR89166.1"/>
    <property type="molecule type" value="Genomic_DNA"/>
</dbReference>
<proteinExistence type="predicted"/>
<gene>
    <name evidence="1" type="ORF">IAC96_09470</name>
</gene>
<reference evidence="1" key="1">
    <citation type="submission" date="2020-10" db="EMBL/GenBank/DDBJ databases">
        <authorList>
            <person name="Gilroy R."/>
        </authorList>
    </citation>
    <scope>NUCLEOTIDE SEQUENCE</scope>
    <source>
        <strain evidence="1">ChiW13-3771</strain>
    </source>
</reference>
<accession>A0A9D1EEX7</accession>
<reference evidence="1" key="2">
    <citation type="journal article" date="2021" name="PeerJ">
        <title>Extensive microbial diversity within the chicken gut microbiome revealed by metagenomics and culture.</title>
        <authorList>
            <person name="Gilroy R."/>
            <person name="Ravi A."/>
            <person name="Getino M."/>
            <person name="Pursley I."/>
            <person name="Horton D.L."/>
            <person name="Alikhan N.F."/>
            <person name="Baker D."/>
            <person name="Gharbi K."/>
            <person name="Hall N."/>
            <person name="Watson M."/>
            <person name="Adriaenssens E.M."/>
            <person name="Foster-Nyarko E."/>
            <person name="Jarju S."/>
            <person name="Secka A."/>
            <person name="Antonio M."/>
            <person name="Oren A."/>
            <person name="Chaudhuri R.R."/>
            <person name="La Ragione R."/>
            <person name="Hildebrand F."/>
            <person name="Pallen M.J."/>
        </authorList>
    </citation>
    <scope>NUCLEOTIDE SEQUENCE</scope>
    <source>
        <strain evidence="1">ChiW13-3771</strain>
    </source>
</reference>